<protein>
    <submittedName>
        <fullName evidence="2">Uncharacterized protein</fullName>
    </submittedName>
</protein>
<evidence type="ECO:0000313" key="3">
    <source>
        <dbReference type="Proteomes" id="UP000247459"/>
    </source>
</evidence>
<comment type="caution">
    <text evidence="2">The sequence shown here is derived from an EMBL/GenBank/DDBJ whole genome shotgun (WGS) entry which is preliminary data.</text>
</comment>
<dbReference type="EMBL" id="PRLG01000002">
    <property type="protein sequence ID" value="PYY31264.1"/>
    <property type="molecule type" value="Genomic_DNA"/>
</dbReference>
<sequence>MMKKKIATIFVLLSFLELIVLIIVGKSIINNIIQPDTFTGIISLPLAACFLSLWMFFSKQKLEERIVGLQICFITACLAIGPLVCLWFVT</sequence>
<keyword evidence="1" id="KW-0812">Transmembrane</keyword>
<accession>A0A2W0CGV9</accession>
<keyword evidence="1" id="KW-0472">Membrane</keyword>
<organism evidence="2 3">
    <name type="scientific">Paenibacillus illinoisensis</name>
    <dbReference type="NCBI Taxonomy" id="59845"/>
    <lineage>
        <taxon>Bacteria</taxon>
        <taxon>Bacillati</taxon>
        <taxon>Bacillota</taxon>
        <taxon>Bacilli</taxon>
        <taxon>Bacillales</taxon>
        <taxon>Paenibacillaceae</taxon>
        <taxon>Paenibacillus</taxon>
    </lineage>
</organism>
<reference evidence="2 3" key="1">
    <citation type="submission" date="2018-01" db="EMBL/GenBank/DDBJ databases">
        <title>Genome sequence of the PGP bacterium Paenibacillus illinoisensis E3.</title>
        <authorList>
            <person name="Rolli E."/>
            <person name="Marasco R."/>
            <person name="Bessem C."/>
            <person name="Michoud G."/>
            <person name="Gaiarsa S."/>
            <person name="Borin S."/>
            <person name="Daffonchio D."/>
        </authorList>
    </citation>
    <scope>NUCLEOTIDE SEQUENCE [LARGE SCALE GENOMIC DNA]</scope>
    <source>
        <strain evidence="2 3">E3</strain>
    </source>
</reference>
<dbReference type="Proteomes" id="UP000247459">
    <property type="component" value="Unassembled WGS sequence"/>
</dbReference>
<feature type="transmembrane region" description="Helical" evidence="1">
    <location>
        <begin position="69"/>
        <end position="89"/>
    </location>
</feature>
<keyword evidence="1" id="KW-1133">Transmembrane helix</keyword>
<evidence type="ECO:0000256" key="1">
    <source>
        <dbReference type="SAM" id="Phobius"/>
    </source>
</evidence>
<name>A0A2W0CGV9_9BACL</name>
<dbReference type="AlphaFoldDB" id="A0A2W0CGV9"/>
<gene>
    <name evidence="2" type="ORF">PIL02S_00355</name>
</gene>
<proteinExistence type="predicted"/>
<feature type="transmembrane region" description="Helical" evidence="1">
    <location>
        <begin position="37"/>
        <end position="57"/>
    </location>
</feature>
<feature type="transmembrane region" description="Helical" evidence="1">
    <location>
        <begin position="7"/>
        <end position="25"/>
    </location>
</feature>
<evidence type="ECO:0000313" key="2">
    <source>
        <dbReference type="EMBL" id="PYY31264.1"/>
    </source>
</evidence>